<dbReference type="PIRSF" id="PIRSF000390">
    <property type="entry name" value="PLP_StrS"/>
    <property type="match status" value="1"/>
</dbReference>
<dbReference type="GO" id="GO:0008483">
    <property type="term" value="F:transaminase activity"/>
    <property type="evidence" value="ECO:0007669"/>
    <property type="project" value="TreeGrafter"/>
</dbReference>
<proteinExistence type="inferred from homology"/>
<dbReference type="InterPro" id="IPR000653">
    <property type="entry name" value="DegT/StrS_aminotransferase"/>
</dbReference>
<keyword evidence="1 4" id="KW-0663">Pyridoxal phosphate</keyword>
<dbReference type="CDD" id="cd00616">
    <property type="entry name" value="AHBA_syn"/>
    <property type="match status" value="1"/>
</dbReference>
<dbReference type="Pfam" id="PF01041">
    <property type="entry name" value="DegT_DnrJ_EryC1"/>
    <property type="match status" value="1"/>
</dbReference>
<evidence type="ECO:0000256" key="3">
    <source>
        <dbReference type="PIRSR" id="PIRSR000390-1"/>
    </source>
</evidence>
<dbReference type="Gene3D" id="3.40.640.10">
    <property type="entry name" value="Type I PLP-dependent aspartate aminotransferase-like (Major domain)"/>
    <property type="match status" value="1"/>
</dbReference>
<name>A0A2T5GIF5_9SPHN</name>
<dbReference type="GO" id="GO:0030170">
    <property type="term" value="F:pyridoxal phosphate binding"/>
    <property type="evidence" value="ECO:0007669"/>
    <property type="project" value="TreeGrafter"/>
</dbReference>
<dbReference type="PANTHER" id="PTHR30244:SF9">
    <property type="entry name" value="PROTEIN RV3402C"/>
    <property type="match status" value="1"/>
</dbReference>
<gene>
    <name evidence="6" type="ORF">C8J26_3419</name>
</gene>
<comment type="similarity">
    <text evidence="2 5">Belongs to the DegT/DnrJ/EryC1 family.</text>
</comment>
<dbReference type="SUPFAM" id="SSF53383">
    <property type="entry name" value="PLP-dependent transferases"/>
    <property type="match status" value="1"/>
</dbReference>
<evidence type="ECO:0000313" key="6">
    <source>
        <dbReference type="EMBL" id="PTQ59092.1"/>
    </source>
</evidence>
<feature type="active site" description="Proton acceptor" evidence="3">
    <location>
        <position position="183"/>
    </location>
</feature>
<accession>A0A2T5GIF5</accession>
<dbReference type="InterPro" id="IPR015422">
    <property type="entry name" value="PyrdxlP-dep_Trfase_small"/>
</dbReference>
<dbReference type="InterPro" id="IPR015424">
    <property type="entry name" value="PyrdxlP-dep_Trfase"/>
</dbReference>
<dbReference type="GO" id="GO:0000271">
    <property type="term" value="P:polysaccharide biosynthetic process"/>
    <property type="evidence" value="ECO:0007669"/>
    <property type="project" value="TreeGrafter"/>
</dbReference>
<dbReference type="PANTHER" id="PTHR30244">
    <property type="entry name" value="TRANSAMINASE"/>
    <property type="match status" value="1"/>
</dbReference>
<feature type="modified residue" description="N6-(pyridoxal phosphate)lysine" evidence="4">
    <location>
        <position position="183"/>
    </location>
</feature>
<evidence type="ECO:0000256" key="5">
    <source>
        <dbReference type="RuleBase" id="RU004508"/>
    </source>
</evidence>
<dbReference type="RefSeq" id="WP_107959354.1">
    <property type="nucleotide sequence ID" value="NZ_QAOG01000006.1"/>
</dbReference>
<keyword evidence="7" id="KW-1185">Reference proteome</keyword>
<organism evidence="6 7">
    <name type="scientific">Sphingomonas aurantiaca</name>
    <dbReference type="NCBI Taxonomy" id="185949"/>
    <lineage>
        <taxon>Bacteria</taxon>
        <taxon>Pseudomonadati</taxon>
        <taxon>Pseudomonadota</taxon>
        <taxon>Alphaproteobacteria</taxon>
        <taxon>Sphingomonadales</taxon>
        <taxon>Sphingomonadaceae</taxon>
        <taxon>Sphingomonas</taxon>
    </lineage>
</organism>
<evidence type="ECO:0000256" key="4">
    <source>
        <dbReference type="PIRSR" id="PIRSR000390-2"/>
    </source>
</evidence>
<evidence type="ECO:0000313" key="7">
    <source>
        <dbReference type="Proteomes" id="UP000244189"/>
    </source>
</evidence>
<sequence length="373" mass="40276">MTPVYVTQPCMPPLGEFIPYLETIWRNKWLSNAGPVHEQLEAELAQYLGVEHIALVANGMIALTIALQALEIAGEVITTPFSFVATSNAILAGGLKPVFADVDPITCNLDPDAVEAAITPHTVAILPVHCFGRPCDTVRLAAIAERHGIPILYDAAHAFAVRKSGVSVLREGTMSTLSFHATKVFSTCEGGAIVCRDKALKDRVTSLRNFGFIDQERTGMIGINGKMSEVHAAFGLLQLRHLSAALDRRGAIDDRYRRGLAGIPGLAIVPTGDDVLANHGYFPILVEDAYPLDRDGLHRVLTAKGIGARRYFYPLIVDMPAYRGLPAAAVSVPNARRIADRILCLPIFPDLTDDIVDGIVGTLRELVGDRKAA</sequence>
<dbReference type="Gene3D" id="3.90.1150.10">
    <property type="entry name" value="Aspartate Aminotransferase, domain 1"/>
    <property type="match status" value="1"/>
</dbReference>
<reference evidence="6 7" key="1">
    <citation type="submission" date="2018-04" db="EMBL/GenBank/DDBJ databases">
        <title>Genomic Encyclopedia of Type Strains, Phase III (KMG-III): the genomes of soil and plant-associated and newly described type strains.</title>
        <authorList>
            <person name="Whitman W."/>
        </authorList>
    </citation>
    <scope>NUCLEOTIDE SEQUENCE [LARGE SCALE GENOMIC DNA]</scope>
    <source>
        <strain evidence="6 7">MA101b</strain>
    </source>
</reference>
<evidence type="ECO:0000256" key="1">
    <source>
        <dbReference type="ARBA" id="ARBA00022898"/>
    </source>
</evidence>
<comment type="caution">
    <text evidence="6">The sequence shown here is derived from an EMBL/GenBank/DDBJ whole genome shotgun (WGS) entry which is preliminary data.</text>
</comment>
<protein>
    <submittedName>
        <fullName evidence="6">dTDP-4-amino-4,6-dideoxygalactose transaminase</fullName>
    </submittedName>
</protein>
<dbReference type="EMBL" id="QAOG01000006">
    <property type="protein sequence ID" value="PTQ59092.1"/>
    <property type="molecule type" value="Genomic_DNA"/>
</dbReference>
<dbReference type="AlphaFoldDB" id="A0A2T5GIF5"/>
<dbReference type="InterPro" id="IPR015421">
    <property type="entry name" value="PyrdxlP-dep_Trfase_major"/>
</dbReference>
<evidence type="ECO:0000256" key="2">
    <source>
        <dbReference type="ARBA" id="ARBA00037999"/>
    </source>
</evidence>
<dbReference type="Proteomes" id="UP000244189">
    <property type="component" value="Unassembled WGS sequence"/>
</dbReference>